<dbReference type="OrthoDB" id="422086at2759"/>
<comment type="subcellular location">
    <subcellularLocation>
        <location evidence="10">Endoplasmic reticulum membrane</location>
        <topology evidence="10">Multi-pass membrane protein</topology>
    </subcellularLocation>
    <subcellularLocation>
        <location evidence="1">Membrane</location>
        <topology evidence="1">Multi-pass membrane protein</topology>
    </subcellularLocation>
</comment>
<dbReference type="Gene3D" id="1.20.120.1630">
    <property type="match status" value="1"/>
</dbReference>
<dbReference type="AlphaFoldDB" id="A0A2J6RQ96"/>
<feature type="transmembrane region" description="Helical" evidence="10">
    <location>
        <begin position="184"/>
        <end position="204"/>
    </location>
</feature>
<dbReference type="InterPro" id="IPR007269">
    <property type="entry name" value="ICMT_MeTrfase"/>
</dbReference>
<feature type="transmembrane region" description="Helical" evidence="10">
    <location>
        <begin position="153"/>
        <end position="172"/>
    </location>
</feature>
<protein>
    <recommendedName>
        <fullName evidence="3 10">Protein-S-isoprenylcysteine O-methyltransferase</fullName>
        <ecNumber evidence="3 10">2.1.1.100</ecNumber>
    </recommendedName>
</protein>
<organism evidence="12 13">
    <name type="scientific">Hyaloscypha variabilis (strain UAMH 11265 / GT02V1 / F)</name>
    <name type="common">Meliniomyces variabilis</name>
    <dbReference type="NCBI Taxonomy" id="1149755"/>
    <lineage>
        <taxon>Eukaryota</taxon>
        <taxon>Fungi</taxon>
        <taxon>Dikarya</taxon>
        <taxon>Ascomycota</taxon>
        <taxon>Pezizomycotina</taxon>
        <taxon>Leotiomycetes</taxon>
        <taxon>Helotiales</taxon>
        <taxon>Hyaloscyphaceae</taxon>
        <taxon>Hyaloscypha</taxon>
        <taxon>Hyaloscypha variabilis</taxon>
    </lineage>
</organism>
<dbReference type="PANTHER" id="PTHR12714:SF9">
    <property type="entry name" value="PROTEIN-S-ISOPRENYLCYSTEINE O-METHYLTRANSFERASE"/>
    <property type="match status" value="1"/>
</dbReference>
<dbReference type="InterPro" id="IPR025770">
    <property type="entry name" value="PPMT_MeTrfase"/>
</dbReference>
<keyword evidence="7 10" id="KW-0812">Transmembrane</keyword>
<dbReference type="GO" id="GO:0032259">
    <property type="term" value="P:methylation"/>
    <property type="evidence" value="ECO:0007669"/>
    <property type="project" value="UniProtKB-KW"/>
</dbReference>
<proteinExistence type="inferred from homology"/>
<gene>
    <name evidence="12" type="ORF">L207DRAFT_426869</name>
</gene>
<keyword evidence="5" id="KW-0808">Transferase</keyword>
<keyword evidence="4 10" id="KW-0489">Methyltransferase</keyword>
<evidence type="ECO:0000256" key="3">
    <source>
        <dbReference type="ARBA" id="ARBA00012151"/>
    </source>
</evidence>
<dbReference type="Pfam" id="PF04140">
    <property type="entry name" value="ICMT"/>
    <property type="match status" value="1"/>
</dbReference>
<evidence type="ECO:0000256" key="6">
    <source>
        <dbReference type="ARBA" id="ARBA00022691"/>
    </source>
</evidence>
<dbReference type="PROSITE" id="PS51564">
    <property type="entry name" value="SAM_ICMT"/>
    <property type="match status" value="1"/>
</dbReference>
<keyword evidence="13" id="KW-1185">Reference proteome</keyword>
<dbReference type="Proteomes" id="UP000235786">
    <property type="component" value="Unassembled WGS sequence"/>
</dbReference>
<feature type="transmembrane region" description="Helical" evidence="10">
    <location>
        <begin position="83"/>
        <end position="107"/>
    </location>
</feature>
<dbReference type="GO" id="GO:0005789">
    <property type="term" value="C:endoplasmic reticulum membrane"/>
    <property type="evidence" value="ECO:0007669"/>
    <property type="project" value="UniProtKB-SubCell"/>
</dbReference>
<comment type="catalytic activity">
    <reaction evidence="10">
        <text>[protein]-C-terminal S-[(2E,6E)-farnesyl]-L-cysteine + S-adenosyl-L-methionine = [protein]-C-terminal S-[(2E,6E)-farnesyl]-L-cysteine methyl ester + S-adenosyl-L-homocysteine</text>
        <dbReference type="Rhea" id="RHEA:21672"/>
        <dbReference type="Rhea" id="RHEA-COMP:12125"/>
        <dbReference type="Rhea" id="RHEA-COMP:12126"/>
        <dbReference type="ChEBI" id="CHEBI:57856"/>
        <dbReference type="ChEBI" id="CHEBI:59789"/>
        <dbReference type="ChEBI" id="CHEBI:90510"/>
        <dbReference type="ChEBI" id="CHEBI:90511"/>
        <dbReference type="EC" id="2.1.1.100"/>
    </reaction>
</comment>
<keyword evidence="8 10" id="KW-1133">Transmembrane helix</keyword>
<keyword evidence="9 10" id="KW-0472">Membrane</keyword>
<keyword evidence="10" id="KW-0256">Endoplasmic reticulum</keyword>
<accession>A0A2J6RQ96</accession>
<evidence type="ECO:0000256" key="10">
    <source>
        <dbReference type="RuleBase" id="RU362022"/>
    </source>
</evidence>
<keyword evidence="6 10" id="KW-0949">S-adenosyl-L-methionine</keyword>
<feature type="compositionally biased region" description="Polar residues" evidence="11">
    <location>
        <begin position="1"/>
        <end position="13"/>
    </location>
</feature>
<dbReference type="STRING" id="1149755.A0A2J6RQ96"/>
<evidence type="ECO:0000256" key="5">
    <source>
        <dbReference type="ARBA" id="ARBA00022679"/>
    </source>
</evidence>
<evidence type="ECO:0000256" key="7">
    <source>
        <dbReference type="ARBA" id="ARBA00022692"/>
    </source>
</evidence>
<dbReference type="GO" id="GO:0004671">
    <property type="term" value="F:protein C-terminal S-isoprenylcysteine carboxyl O-methyltransferase activity"/>
    <property type="evidence" value="ECO:0007669"/>
    <property type="project" value="UniProtKB-EC"/>
</dbReference>
<dbReference type="EMBL" id="KZ613945">
    <property type="protein sequence ID" value="PMD40689.1"/>
    <property type="molecule type" value="Genomic_DNA"/>
</dbReference>
<evidence type="ECO:0000256" key="1">
    <source>
        <dbReference type="ARBA" id="ARBA00004141"/>
    </source>
</evidence>
<dbReference type="PANTHER" id="PTHR12714">
    <property type="entry name" value="PROTEIN-S ISOPRENYLCYSTEINE O-METHYLTRANSFERASE"/>
    <property type="match status" value="1"/>
</dbReference>
<dbReference type="EC" id="2.1.1.100" evidence="3 10"/>
<name>A0A2J6RQ96_HYAVF</name>
<evidence type="ECO:0000256" key="11">
    <source>
        <dbReference type="SAM" id="MobiDB-lite"/>
    </source>
</evidence>
<evidence type="ECO:0000256" key="2">
    <source>
        <dbReference type="ARBA" id="ARBA00009140"/>
    </source>
</evidence>
<evidence type="ECO:0000256" key="9">
    <source>
        <dbReference type="ARBA" id="ARBA00023136"/>
    </source>
</evidence>
<reference evidence="12 13" key="1">
    <citation type="submission" date="2016-04" db="EMBL/GenBank/DDBJ databases">
        <title>A degradative enzymes factory behind the ericoid mycorrhizal symbiosis.</title>
        <authorList>
            <consortium name="DOE Joint Genome Institute"/>
            <person name="Martino E."/>
            <person name="Morin E."/>
            <person name="Grelet G."/>
            <person name="Kuo A."/>
            <person name="Kohler A."/>
            <person name="Daghino S."/>
            <person name="Barry K."/>
            <person name="Choi C."/>
            <person name="Cichocki N."/>
            <person name="Clum A."/>
            <person name="Copeland A."/>
            <person name="Hainaut M."/>
            <person name="Haridas S."/>
            <person name="Labutti K."/>
            <person name="Lindquist E."/>
            <person name="Lipzen A."/>
            <person name="Khouja H.-R."/>
            <person name="Murat C."/>
            <person name="Ohm R."/>
            <person name="Olson A."/>
            <person name="Spatafora J."/>
            <person name="Veneault-Fourrey C."/>
            <person name="Henrissat B."/>
            <person name="Grigoriev I."/>
            <person name="Martin F."/>
            <person name="Perotto S."/>
        </authorList>
    </citation>
    <scope>NUCLEOTIDE SEQUENCE [LARGE SCALE GENOMIC DNA]</scope>
    <source>
        <strain evidence="12 13">F</strain>
    </source>
</reference>
<comment type="similarity">
    <text evidence="2 10">Belongs to the class VI-like SAM-binding methyltransferase superfamily. Isoprenylcysteine carboxyl methyltransferase family.</text>
</comment>
<feature type="region of interest" description="Disordered" evidence="11">
    <location>
        <begin position="1"/>
        <end position="25"/>
    </location>
</feature>
<feature type="transmembrane region" description="Helical" evidence="10">
    <location>
        <begin position="114"/>
        <end position="133"/>
    </location>
</feature>
<sequence>MSTSENGSANGSAHPSDYEPQAWEAPRRSALNEAAHLINRGGLGHAAHNPGPQTPSQPQDILAALDRYDQQFLPHQPKSLSGIALRSCLLGIVFALSLTLTTVLLYTDHYLWRLPLFLATLSTFHFLEFYTTAYANSNAATTTSFLLSSNGSAYSIAHSASFLETLISYLFVPSLFPQNLQTILAFLGISLIVIGQATRASAMLTAGSNFSHVVRHTKASSHRLVTSGIYSVLRHPSYFGYFWWAIGTQLMCGNRVCLVAYLFVLFRFFDRRIRGEEELLVKFFGEEYVEYKARTWVGIPGIR</sequence>
<evidence type="ECO:0000313" key="12">
    <source>
        <dbReference type="EMBL" id="PMD40689.1"/>
    </source>
</evidence>
<evidence type="ECO:0000313" key="13">
    <source>
        <dbReference type="Proteomes" id="UP000235786"/>
    </source>
</evidence>
<evidence type="ECO:0000256" key="4">
    <source>
        <dbReference type="ARBA" id="ARBA00022603"/>
    </source>
</evidence>
<feature type="transmembrane region" description="Helical" evidence="10">
    <location>
        <begin position="241"/>
        <end position="264"/>
    </location>
</feature>
<evidence type="ECO:0000256" key="8">
    <source>
        <dbReference type="ARBA" id="ARBA00022989"/>
    </source>
</evidence>